<reference evidence="1" key="2">
    <citation type="submission" date="2020-09" db="EMBL/GenBank/DDBJ databases">
        <authorList>
            <person name="Sun Q."/>
            <person name="Zhou Y."/>
        </authorList>
    </citation>
    <scope>NUCLEOTIDE SEQUENCE</scope>
    <source>
        <strain evidence="1">CGMCC 1.15447</strain>
    </source>
</reference>
<evidence type="ECO:0000313" key="2">
    <source>
        <dbReference type="Proteomes" id="UP000648801"/>
    </source>
</evidence>
<dbReference type="AlphaFoldDB" id="A0A916RIJ9"/>
<evidence type="ECO:0000313" key="1">
    <source>
        <dbReference type="EMBL" id="GGA57353.1"/>
    </source>
</evidence>
<accession>A0A916RIJ9</accession>
<dbReference type="Proteomes" id="UP000648801">
    <property type="component" value="Unassembled WGS sequence"/>
</dbReference>
<name>A0A916RIJ9_9BACT</name>
<protein>
    <submittedName>
        <fullName evidence="1">Uncharacterized protein</fullName>
    </submittedName>
</protein>
<gene>
    <name evidence="1" type="ORF">GCM10011507_05850</name>
</gene>
<proteinExistence type="predicted"/>
<sequence>MQNNPFTGALSTLEMRAQATVPDPTTPPSREFHDEHYGVSFTVPVAWELTRKDSSVSTFNLDARSALRSTRMRAVATIDFNPHPTSTFSGALFYFSVTPDISAAQCSTQATKLSPRRNGTATIDGVTFEHGYDQHGVICTEARDEIFTAMRGNACYRFDMVINTYCGGDVSGVRDITPDELNSVRNRMKAILDSVRFDADRASR</sequence>
<comment type="caution">
    <text evidence="1">The sequence shown here is derived from an EMBL/GenBank/DDBJ whole genome shotgun (WGS) entry which is preliminary data.</text>
</comment>
<reference evidence="1" key="1">
    <citation type="journal article" date="2014" name="Int. J. Syst. Evol. Microbiol.">
        <title>Complete genome sequence of Corynebacterium casei LMG S-19264T (=DSM 44701T), isolated from a smear-ripened cheese.</title>
        <authorList>
            <consortium name="US DOE Joint Genome Institute (JGI-PGF)"/>
            <person name="Walter F."/>
            <person name="Albersmeier A."/>
            <person name="Kalinowski J."/>
            <person name="Ruckert C."/>
        </authorList>
    </citation>
    <scope>NUCLEOTIDE SEQUENCE</scope>
    <source>
        <strain evidence="1">CGMCC 1.15447</strain>
    </source>
</reference>
<dbReference type="EMBL" id="BMJB01000001">
    <property type="protein sequence ID" value="GGA57353.1"/>
    <property type="molecule type" value="Genomic_DNA"/>
</dbReference>
<keyword evidence="2" id="KW-1185">Reference proteome</keyword>
<organism evidence="1 2">
    <name type="scientific">Edaphobacter acidisoli</name>
    <dbReference type="NCBI Taxonomy" id="2040573"/>
    <lineage>
        <taxon>Bacteria</taxon>
        <taxon>Pseudomonadati</taxon>
        <taxon>Acidobacteriota</taxon>
        <taxon>Terriglobia</taxon>
        <taxon>Terriglobales</taxon>
        <taxon>Acidobacteriaceae</taxon>
        <taxon>Edaphobacter</taxon>
    </lineage>
</organism>